<dbReference type="EMBL" id="JBHRWK010000011">
    <property type="protein sequence ID" value="MFC3448886.1"/>
    <property type="molecule type" value="Genomic_DNA"/>
</dbReference>
<evidence type="ECO:0000313" key="3">
    <source>
        <dbReference type="Proteomes" id="UP001595645"/>
    </source>
</evidence>
<keyword evidence="3" id="KW-1185">Reference proteome</keyword>
<evidence type="ECO:0000256" key="1">
    <source>
        <dbReference type="SAM" id="MobiDB-lite"/>
    </source>
</evidence>
<dbReference type="RefSeq" id="WP_378237576.1">
    <property type="nucleotide sequence ID" value="NZ_JBHRWK010000011.1"/>
</dbReference>
<protein>
    <recommendedName>
        <fullName evidence="4">RCK C-terminal domain-containing protein</fullName>
    </recommendedName>
</protein>
<reference evidence="3" key="1">
    <citation type="journal article" date="2019" name="Int. J. Syst. Evol. Microbiol.">
        <title>The Global Catalogue of Microorganisms (GCM) 10K type strain sequencing project: providing services to taxonomists for standard genome sequencing and annotation.</title>
        <authorList>
            <consortium name="The Broad Institute Genomics Platform"/>
            <consortium name="The Broad Institute Genome Sequencing Center for Infectious Disease"/>
            <person name="Wu L."/>
            <person name="Ma J."/>
        </authorList>
    </citation>
    <scope>NUCLEOTIDE SEQUENCE [LARGE SCALE GENOMIC DNA]</scope>
    <source>
        <strain evidence="3">CGMCC 4.7676</strain>
    </source>
</reference>
<sequence length="83" mass="9436">MVLIGERPAEVEDRAVPCFREGDLIVGANNQSRIATLVERRTRFVMPVRIPHDRTAEKFPAADSPPPHPPQRMESPDRPRRTP</sequence>
<evidence type="ECO:0008006" key="4">
    <source>
        <dbReference type="Google" id="ProtNLM"/>
    </source>
</evidence>
<name>A0ABV7NQ03_9PSEU</name>
<dbReference type="Proteomes" id="UP001595645">
    <property type="component" value="Unassembled WGS sequence"/>
</dbReference>
<feature type="compositionally biased region" description="Basic and acidic residues" evidence="1">
    <location>
        <begin position="74"/>
        <end position="83"/>
    </location>
</feature>
<comment type="caution">
    <text evidence="2">The sequence shown here is derived from an EMBL/GenBank/DDBJ whole genome shotgun (WGS) entry which is preliminary data.</text>
</comment>
<feature type="region of interest" description="Disordered" evidence="1">
    <location>
        <begin position="49"/>
        <end position="83"/>
    </location>
</feature>
<evidence type="ECO:0000313" key="2">
    <source>
        <dbReference type="EMBL" id="MFC3448886.1"/>
    </source>
</evidence>
<proteinExistence type="predicted"/>
<gene>
    <name evidence="2" type="ORF">ACFOSH_05525</name>
</gene>
<accession>A0ABV7NQ03</accession>
<organism evidence="2 3">
    <name type="scientific">Amycolatopsis speibonae</name>
    <dbReference type="NCBI Taxonomy" id="1450224"/>
    <lineage>
        <taxon>Bacteria</taxon>
        <taxon>Bacillati</taxon>
        <taxon>Actinomycetota</taxon>
        <taxon>Actinomycetes</taxon>
        <taxon>Pseudonocardiales</taxon>
        <taxon>Pseudonocardiaceae</taxon>
        <taxon>Amycolatopsis</taxon>
    </lineage>
</organism>